<organism evidence="11 12">
    <name type="scientific">Buchnera aphidicola subsp. Schlechtendalia chinensis</name>
    <dbReference type="NCBI Taxonomy" id="118110"/>
    <lineage>
        <taxon>Bacteria</taxon>
        <taxon>Pseudomonadati</taxon>
        <taxon>Pseudomonadota</taxon>
        <taxon>Gammaproteobacteria</taxon>
        <taxon>Enterobacterales</taxon>
        <taxon>Erwiniaceae</taxon>
        <taxon>Buchnera</taxon>
    </lineage>
</organism>
<keyword evidence="8 9" id="KW-0464">Manganese</keyword>
<keyword evidence="6 9" id="KW-0479">Metal-binding</keyword>
<evidence type="ECO:0000256" key="6">
    <source>
        <dbReference type="ARBA" id="ARBA00022723"/>
    </source>
</evidence>
<dbReference type="GO" id="GO:0006508">
    <property type="term" value="P:proteolysis"/>
    <property type="evidence" value="ECO:0007669"/>
    <property type="project" value="UniProtKB-KW"/>
</dbReference>
<evidence type="ECO:0000256" key="5">
    <source>
        <dbReference type="ARBA" id="ARBA00022670"/>
    </source>
</evidence>
<dbReference type="PANTHER" id="PTHR11963">
    <property type="entry name" value="LEUCINE AMINOPEPTIDASE-RELATED"/>
    <property type="match status" value="1"/>
</dbReference>
<comment type="subcellular location">
    <subcellularLocation>
        <location evidence="9">Cytoplasm</location>
    </subcellularLocation>
</comment>
<dbReference type="InterPro" id="IPR043472">
    <property type="entry name" value="Macro_dom-like"/>
</dbReference>
<evidence type="ECO:0000313" key="12">
    <source>
        <dbReference type="Proteomes" id="UP000077654"/>
    </source>
</evidence>
<feature type="binding site" evidence="9">
    <location>
        <position position="275"/>
    </location>
    <ligand>
        <name>Mn(2+)</name>
        <dbReference type="ChEBI" id="CHEBI:29035"/>
        <label>2</label>
    </ligand>
</feature>
<dbReference type="RefSeq" id="WP_075474229.1">
    <property type="nucleotide sequence ID" value="NZ_CP011299.1"/>
</dbReference>
<dbReference type="Pfam" id="PF02789">
    <property type="entry name" value="Peptidase_M17_N"/>
    <property type="match status" value="1"/>
</dbReference>
<evidence type="ECO:0000313" key="11">
    <source>
        <dbReference type="EMBL" id="ANF17107.1"/>
    </source>
</evidence>
<comment type="function">
    <text evidence="9">Presumably involved in the processing and regular turnover of intracellular proteins. Catalyzes the removal of unsubstituted N-terminal amino acids from various peptides.</text>
</comment>
<dbReference type="SUPFAM" id="SSF53187">
    <property type="entry name" value="Zn-dependent exopeptidases"/>
    <property type="match status" value="1"/>
</dbReference>
<evidence type="ECO:0000256" key="8">
    <source>
        <dbReference type="ARBA" id="ARBA00023211"/>
    </source>
</evidence>
<gene>
    <name evidence="9" type="primary">pepA</name>
    <name evidence="11" type="ORF">XW81_01680</name>
</gene>
<comment type="catalytic activity">
    <reaction evidence="2 9">
        <text>Release of an N-terminal amino acid, preferentially leucine, but not glutamic or aspartic acids.</text>
        <dbReference type="EC" id="3.4.11.10"/>
    </reaction>
</comment>
<reference evidence="11 12" key="1">
    <citation type="submission" date="2015-04" db="EMBL/GenBank/DDBJ databases">
        <title>Buchnera aphidicola assembly.</title>
        <authorList>
            <person name="Zhang Y."/>
        </authorList>
    </citation>
    <scope>NUCLEOTIDE SEQUENCE [LARGE SCALE GENOMIC DNA]</scope>
    <source>
        <strain evidence="11 12">SC</strain>
    </source>
</reference>
<evidence type="ECO:0000256" key="2">
    <source>
        <dbReference type="ARBA" id="ARBA00000967"/>
    </source>
</evidence>
<dbReference type="NCBIfam" id="NF002074">
    <property type="entry name" value="PRK00913.1-4"/>
    <property type="match status" value="1"/>
</dbReference>
<evidence type="ECO:0000256" key="7">
    <source>
        <dbReference type="ARBA" id="ARBA00022801"/>
    </source>
</evidence>
<keyword evidence="9" id="KW-0963">Cytoplasm</keyword>
<dbReference type="PRINTS" id="PR00481">
    <property type="entry name" value="LAMNOPPTDASE"/>
</dbReference>
<keyword evidence="5 9" id="KW-0645">Protease</keyword>
<protein>
    <recommendedName>
        <fullName evidence="9">Probable cytosol aminopeptidase</fullName>
        <ecNumber evidence="9">3.4.11.1</ecNumber>
    </recommendedName>
    <alternativeName>
        <fullName evidence="9">Leucine aminopeptidase</fullName>
        <shortName evidence="9">LAP</shortName>
        <ecNumber evidence="9">3.4.11.10</ecNumber>
    </alternativeName>
    <alternativeName>
        <fullName evidence="9">Leucyl aminopeptidase</fullName>
    </alternativeName>
</protein>
<feature type="binding site" evidence="9">
    <location>
        <position position="354"/>
    </location>
    <ligand>
        <name>Mn(2+)</name>
        <dbReference type="ChEBI" id="CHEBI:29035"/>
        <label>1</label>
    </ligand>
</feature>
<dbReference type="EC" id="3.4.11.10" evidence="9"/>
<dbReference type="InterPro" id="IPR023042">
    <property type="entry name" value="Peptidase_M17_leu_NH2_pept"/>
</dbReference>
<dbReference type="Pfam" id="PF00883">
    <property type="entry name" value="Peptidase_M17"/>
    <property type="match status" value="1"/>
</dbReference>
<keyword evidence="4 9" id="KW-0031">Aminopeptidase</keyword>
<dbReference type="PANTHER" id="PTHR11963:SF23">
    <property type="entry name" value="CYTOSOL AMINOPEPTIDASE"/>
    <property type="match status" value="1"/>
</dbReference>
<feature type="binding site" evidence="9">
    <location>
        <position position="270"/>
    </location>
    <ligand>
        <name>Mn(2+)</name>
        <dbReference type="ChEBI" id="CHEBI:29035"/>
        <label>2</label>
    </ligand>
</feature>
<feature type="domain" description="Cytosol aminopeptidase" evidence="10">
    <location>
        <begin position="350"/>
        <end position="357"/>
    </location>
</feature>
<accession>A0A172WDU1</accession>
<dbReference type="InterPro" id="IPR000819">
    <property type="entry name" value="Peptidase_M17_C"/>
</dbReference>
<comment type="similarity">
    <text evidence="3 9">Belongs to the peptidase M17 family.</text>
</comment>
<dbReference type="GO" id="GO:0070006">
    <property type="term" value="F:metalloaminopeptidase activity"/>
    <property type="evidence" value="ECO:0007669"/>
    <property type="project" value="InterPro"/>
</dbReference>
<sequence>MKYKINDSNFDNINSDCLIFGLFEDLELFGFVKELNKNSNDYIRKLIEKKEMSGKLGQFLLLYNLPNGFSKKIILIGCGKKEFFGIDIYKKFFEHSLNIVKKLPISNISYFFSDLHTKKLDIYWKIRFAIETIQNVLYCFDKFKTRKKKLFNFLKNVIFSIKESDDISLAKKAILHGMAISKGLKCAKDLSNTPPNICNPSYLAHKSKQLSLKHPHSMKTKIVDHNDMKNLGMNAYLSVGIGSKNKPLMSIIKYNGIQKNDLRTVVFIGKGVTFDSGGISIKPSSRMDEMKYDMSGAAVVFGLMVVVSELKLPLNVIGILAGCENMLSDKSFRPSDILTTMSGRTVEVLNTDAEGRLVLCDVLTYVEKFNPSVVIDIATLTGACVVALGNDVTGLMSNNTILKNDIKRASDQSNDKVWELPLFKEYYKYLESNVADINNTGGAVAGAITAACFLSKFSKKYNWAHLDIAGTAWTPGKNKSSTGRPVSLLSQFLLNMLKSS</sequence>
<dbReference type="EC" id="3.4.11.1" evidence="9"/>
<dbReference type="PROSITE" id="PS00631">
    <property type="entry name" value="CYTOSOL_AP"/>
    <property type="match status" value="1"/>
</dbReference>
<feature type="binding site" evidence="9">
    <location>
        <position position="293"/>
    </location>
    <ligand>
        <name>Mn(2+)</name>
        <dbReference type="ChEBI" id="CHEBI:29035"/>
        <label>2</label>
    </ligand>
</feature>
<dbReference type="GO" id="GO:0005737">
    <property type="term" value="C:cytoplasm"/>
    <property type="evidence" value="ECO:0007669"/>
    <property type="project" value="UniProtKB-SubCell"/>
</dbReference>
<dbReference type="InterPro" id="IPR008283">
    <property type="entry name" value="Peptidase_M17_N"/>
</dbReference>
<dbReference type="AlphaFoldDB" id="A0A172WDU1"/>
<dbReference type="PATRIC" id="fig|118110.3.peg.338"/>
<keyword evidence="12" id="KW-1185">Reference proteome</keyword>
<evidence type="ECO:0000256" key="9">
    <source>
        <dbReference type="HAMAP-Rule" id="MF_00181"/>
    </source>
</evidence>
<name>A0A172WDU1_BUCSC</name>
<dbReference type="Proteomes" id="UP000077654">
    <property type="component" value="Chromosome"/>
</dbReference>
<keyword evidence="7 9" id="KW-0378">Hydrolase</keyword>
<comment type="cofactor">
    <cofactor evidence="9">
        <name>Mn(2+)</name>
        <dbReference type="ChEBI" id="CHEBI:29035"/>
    </cofactor>
    <text evidence="9">Binds 2 manganese ions per subunit.</text>
</comment>
<dbReference type="SUPFAM" id="SSF52949">
    <property type="entry name" value="Macro domain-like"/>
    <property type="match status" value="1"/>
</dbReference>
<dbReference type="HAMAP" id="MF_00181">
    <property type="entry name" value="Cytosol_peptidase_M17"/>
    <property type="match status" value="1"/>
</dbReference>
<evidence type="ECO:0000256" key="4">
    <source>
        <dbReference type="ARBA" id="ARBA00022438"/>
    </source>
</evidence>
<evidence type="ECO:0000256" key="1">
    <source>
        <dbReference type="ARBA" id="ARBA00000135"/>
    </source>
</evidence>
<feature type="binding site" evidence="9">
    <location>
        <position position="275"/>
    </location>
    <ligand>
        <name>Mn(2+)</name>
        <dbReference type="ChEBI" id="CHEBI:29035"/>
        <label>1</label>
    </ligand>
</feature>
<dbReference type="OrthoDB" id="9809354at2"/>
<evidence type="ECO:0000256" key="3">
    <source>
        <dbReference type="ARBA" id="ARBA00009528"/>
    </source>
</evidence>
<dbReference type="STRING" id="118110.XW81_01680"/>
<dbReference type="Gene3D" id="3.40.220.10">
    <property type="entry name" value="Leucine Aminopeptidase, subunit E, domain 1"/>
    <property type="match status" value="1"/>
</dbReference>
<feature type="active site" evidence="9">
    <location>
        <position position="282"/>
    </location>
</feature>
<evidence type="ECO:0000259" key="10">
    <source>
        <dbReference type="PROSITE" id="PS00631"/>
    </source>
</evidence>
<dbReference type="InterPro" id="IPR011356">
    <property type="entry name" value="Leucine_aapep/pepB"/>
</dbReference>
<proteinExistence type="inferred from homology"/>
<comment type="catalytic activity">
    <reaction evidence="1 9">
        <text>Release of an N-terminal amino acid, Xaa-|-Yaa-, in which Xaa is preferably Leu, but may be other amino acids including Pro although not Arg or Lys, and Yaa may be Pro. Amino acid amides and methyl esters are also readily hydrolyzed, but rates on arylamides are exceedingly low.</text>
        <dbReference type="EC" id="3.4.11.1"/>
    </reaction>
</comment>
<dbReference type="EMBL" id="CP011299">
    <property type="protein sequence ID" value="ANF17107.1"/>
    <property type="molecule type" value="Genomic_DNA"/>
</dbReference>
<dbReference type="GO" id="GO:0030145">
    <property type="term" value="F:manganese ion binding"/>
    <property type="evidence" value="ECO:0007669"/>
    <property type="project" value="UniProtKB-UniRule"/>
</dbReference>
<dbReference type="FunFam" id="3.40.630.10:FF:000004">
    <property type="entry name" value="Probable cytosol aminopeptidase"/>
    <property type="match status" value="1"/>
</dbReference>
<dbReference type="CDD" id="cd00433">
    <property type="entry name" value="Peptidase_M17"/>
    <property type="match status" value="1"/>
</dbReference>
<feature type="binding site" evidence="9">
    <location>
        <position position="354"/>
    </location>
    <ligand>
        <name>Mn(2+)</name>
        <dbReference type="ChEBI" id="CHEBI:29035"/>
        <label>2</label>
    </ligand>
</feature>
<dbReference type="Gene3D" id="3.40.630.10">
    <property type="entry name" value="Zn peptidases"/>
    <property type="match status" value="1"/>
</dbReference>
<feature type="active site" evidence="9">
    <location>
        <position position="356"/>
    </location>
</feature>
<feature type="binding site" evidence="9">
    <location>
        <position position="352"/>
    </location>
    <ligand>
        <name>Mn(2+)</name>
        <dbReference type="ChEBI" id="CHEBI:29035"/>
        <label>1</label>
    </ligand>
</feature>